<keyword evidence="4" id="KW-0804">Transcription</keyword>
<keyword evidence="2" id="KW-0731">Sigma factor</keyword>
<evidence type="ECO:0000256" key="2">
    <source>
        <dbReference type="ARBA" id="ARBA00023082"/>
    </source>
</evidence>
<evidence type="ECO:0000259" key="5">
    <source>
        <dbReference type="Pfam" id="PF04545"/>
    </source>
</evidence>
<dbReference type="SUPFAM" id="SSF88659">
    <property type="entry name" value="Sigma3 and sigma4 domains of RNA polymerase sigma factors"/>
    <property type="match status" value="1"/>
</dbReference>
<dbReference type="GO" id="GO:0006352">
    <property type="term" value="P:DNA-templated transcription initiation"/>
    <property type="evidence" value="ECO:0007669"/>
    <property type="project" value="InterPro"/>
</dbReference>
<dbReference type="RefSeq" id="WP_012720968.1">
    <property type="nucleotide sequence ID" value="NC_012658.1"/>
</dbReference>
<dbReference type="InterPro" id="IPR007630">
    <property type="entry name" value="RNA_pol_sigma70_r4"/>
</dbReference>
<evidence type="ECO:0000313" key="7">
    <source>
        <dbReference type="Proteomes" id="UP000002333"/>
    </source>
</evidence>
<reference evidence="7" key="2">
    <citation type="submission" date="2008-05" db="EMBL/GenBank/DDBJ databases">
        <title>Genome sequence of Clostridium botulinum Ba4 strain 657.</title>
        <authorList>
            <person name="Shrivastava S."/>
            <person name="Brown J.L."/>
            <person name="Bruce D."/>
            <person name="Detter C."/>
            <person name="Munk C."/>
            <person name="Smith L.A."/>
            <person name="Smith T.J."/>
            <person name="Sutton G."/>
            <person name="Brettin T.S."/>
        </authorList>
    </citation>
    <scope>NUCLEOTIDE SEQUENCE [LARGE SCALE GENOMIC DNA]</scope>
    <source>
        <strain evidence="7">657 / Type Ba4</strain>
    </source>
</reference>
<dbReference type="GO" id="GO:0016987">
    <property type="term" value="F:sigma factor activity"/>
    <property type="evidence" value="ECO:0007669"/>
    <property type="project" value="UniProtKB-KW"/>
</dbReference>
<dbReference type="EMBL" id="CP001083">
    <property type="protein sequence ID" value="ACQ53547.1"/>
    <property type="molecule type" value="Genomic_DNA"/>
</dbReference>
<proteinExistence type="predicted"/>
<dbReference type="KEGG" id="cbi:CLJ_B2561"/>
<dbReference type="InterPro" id="IPR013325">
    <property type="entry name" value="RNA_pol_sigma_r2"/>
</dbReference>
<dbReference type="InterPro" id="IPR013324">
    <property type="entry name" value="RNA_pol_sigma_r3/r4-like"/>
</dbReference>
<reference evidence="6 7" key="1">
    <citation type="journal article" date="2007" name="PLoS ONE">
        <title>Analysis of the neurotoxin complex genes in Clostridium botulinum A1-A4 and B1 strains: BoNT/A3, /Ba4 and /B1 clusters are located within plasmids.</title>
        <authorList>
            <person name="Smith T.J."/>
            <person name="Hill K.K."/>
            <person name="Foley B.T."/>
            <person name="Detter J.C."/>
            <person name="Munk A.C."/>
            <person name="Bruce D.C."/>
            <person name="Doggett N.A."/>
            <person name="Smith L.A."/>
            <person name="Marks J.D."/>
            <person name="Xie G."/>
            <person name="Brettin T.S."/>
        </authorList>
    </citation>
    <scope>NUCLEOTIDE SEQUENCE [LARGE SCALE GENOMIC DNA]</scope>
    <source>
        <strain evidence="7">657 / Type Ba4</strain>
    </source>
</reference>
<gene>
    <name evidence="6" type="ordered locus">CLJ_B2561</name>
</gene>
<dbReference type="Proteomes" id="UP000002333">
    <property type="component" value="Chromosome"/>
</dbReference>
<keyword evidence="3" id="KW-0238">DNA-binding</keyword>
<dbReference type="InterPro" id="IPR014284">
    <property type="entry name" value="RNA_pol_sigma-70_dom"/>
</dbReference>
<dbReference type="Gene3D" id="1.10.1740.10">
    <property type="match status" value="1"/>
</dbReference>
<dbReference type="PANTHER" id="PTHR30385">
    <property type="entry name" value="SIGMA FACTOR F FLAGELLAR"/>
    <property type="match status" value="1"/>
</dbReference>
<evidence type="ECO:0000256" key="1">
    <source>
        <dbReference type="ARBA" id="ARBA00023015"/>
    </source>
</evidence>
<protein>
    <recommendedName>
        <fullName evidence="5">RNA polymerase sigma-70 region 4 domain-containing protein</fullName>
    </recommendedName>
</protein>
<organism evidence="6 7">
    <name type="scientific">Clostridium botulinum (strain 657 / Type Ba4)</name>
    <dbReference type="NCBI Taxonomy" id="515621"/>
    <lineage>
        <taxon>Bacteria</taxon>
        <taxon>Bacillati</taxon>
        <taxon>Bacillota</taxon>
        <taxon>Clostridia</taxon>
        <taxon>Eubacteriales</taxon>
        <taxon>Clostridiaceae</taxon>
        <taxon>Clostridium</taxon>
    </lineage>
</organism>
<feature type="domain" description="RNA polymerase sigma-70 region 4" evidence="5">
    <location>
        <begin position="141"/>
        <end position="182"/>
    </location>
</feature>
<dbReference type="AlphaFoldDB" id="A0A3F3A2G2"/>
<evidence type="ECO:0000256" key="4">
    <source>
        <dbReference type="ARBA" id="ARBA00023163"/>
    </source>
</evidence>
<dbReference type="CDD" id="cd06171">
    <property type="entry name" value="Sigma70_r4"/>
    <property type="match status" value="1"/>
</dbReference>
<dbReference type="NCBIfam" id="TIGR02937">
    <property type="entry name" value="sigma70-ECF"/>
    <property type="match status" value="1"/>
</dbReference>
<name>A0A3F3A2G2_CLOB6</name>
<dbReference type="GO" id="GO:0003677">
    <property type="term" value="F:DNA binding"/>
    <property type="evidence" value="ECO:0007669"/>
    <property type="project" value="UniProtKB-KW"/>
</dbReference>
<dbReference type="SUPFAM" id="SSF88946">
    <property type="entry name" value="Sigma2 domain of RNA polymerase sigma factors"/>
    <property type="match status" value="1"/>
</dbReference>
<evidence type="ECO:0000256" key="3">
    <source>
        <dbReference type="ARBA" id="ARBA00023125"/>
    </source>
</evidence>
<dbReference type="Pfam" id="PF04545">
    <property type="entry name" value="Sigma70_r4"/>
    <property type="match status" value="1"/>
</dbReference>
<dbReference type="Gene3D" id="1.10.10.60">
    <property type="entry name" value="Homeodomain-like"/>
    <property type="match status" value="1"/>
</dbReference>
<accession>A0A3F3A2G2</accession>
<keyword evidence="1" id="KW-0805">Transcription regulation</keyword>
<dbReference type="PANTHER" id="PTHR30385:SF7">
    <property type="entry name" value="RNA POLYMERASE SIGMA FACTOR FLIA"/>
    <property type="match status" value="1"/>
</dbReference>
<sequence length="331" mass="38542">MVAEKKLILTKDEGLKLMSLEEVYFKFEKFLYKLIQSWKRKFEQEDLFQVAFLGMTKAFTAYNADKNILFMTYLAAVVNNELRIFNRKEEKHLDVDSLDKPILNQKQDNENLSLIDLISDKTNYEDRSIFNVTCKEIAAIIENLNERDKKIIKEFYFNNKTQKQIGEEIGLKQSYISRILKKIPNTIKNKYEGENEMFTKEPKITKEQLMKEAKMLGIGKEAIVAISRKYGLAESTINSYLRRYGIKNKLNNIKSAETRNSSNKENNKGIKEASKPNKILQPLVLRGKVMEYRVQENSFSIKNITGTTNLVLNANEIDDFIKELKALKEVM</sequence>
<evidence type="ECO:0000313" key="6">
    <source>
        <dbReference type="EMBL" id="ACQ53547.1"/>
    </source>
</evidence>